<keyword evidence="3" id="KW-1185">Reference proteome</keyword>
<proteinExistence type="predicted"/>
<accession>A0ABN1PCV2</accession>
<evidence type="ECO:0000313" key="2">
    <source>
        <dbReference type="EMBL" id="GAA0926318.1"/>
    </source>
</evidence>
<protein>
    <submittedName>
        <fullName evidence="2">Uncharacterized protein</fullName>
    </submittedName>
</protein>
<sequence length="62" mass="6565">MGQPPLHPPGRDRDDLGGERVGRRFGQQLAEGAGERVGALGAVQMPHGCPLVHFCAHVRGGR</sequence>
<reference evidence="2 3" key="1">
    <citation type="journal article" date="2019" name="Int. J. Syst. Evol. Microbiol.">
        <title>The Global Catalogue of Microorganisms (GCM) 10K type strain sequencing project: providing services to taxonomists for standard genome sequencing and annotation.</title>
        <authorList>
            <consortium name="The Broad Institute Genomics Platform"/>
            <consortium name="The Broad Institute Genome Sequencing Center for Infectious Disease"/>
            <person name="Wu L."/>
            <person name="Ma J."/>
        </authorList>
    </citation>
    <scope>NUCLEOTIDE SEQUENCE [LARGE SCALE GENOMIC DNA]</scope>
    <source>
        <strain evidence="2 3">JCM 11117</strain>
    </source>
</reference>
<feature type="compositionally biased region" description="Basic and acidic residues" evidence="1">
    <location>
        <begin position="9"/>
        <end position="22"/>
    </location>
</feature>
<gene>
    <name evidence="2" type="ORF">GCM10009559_11350</name>
</gene>
<evidence type="ECO:0000313" key="3">
    <source>
        <dbReference type="Proteomes" id="UP001499967"/>
    </source>
</evidence>
<name>A0ABN1PCV2_9PSEU</name>
<comment type="caution">
    <text evidence="2">The sequence shown here is derived from an EMBL/GenBank/DDBJ whole genome shotgun (WGS) entry which is preliminary data.</text>
</comment>
<feature type="region of interest" description="Disordered" evidence="1">
    <location>
        <begin position="1"/>
        <end position="25"/>
    </location>
</feature>
<dbReference type="Proteomes" id="UP001499967">
    <property type="component" value="Unassembled WGS sequence"/>
</dbReference>
<dbReference type="EMBL" id="BAAAHP010000032">
    <property type="protein sequence ID" value="GAA0926318.1"/>
    <property type="molecule type" value="Genomic_DNA"/>
</dbReference>
<evidence type="ECO:0000256" key="1">
    <source>
        <dbReference type="SAM" id="MobiDB-lite"/>
    </source>
</evidence>
<organism evidence="2 3">
    <name type="scientific">Pseudonocardia zijingensis</name>
    <dbReference type="NCBI Taxonomy" id="153376"/>
    <lineage>
        <taxon>Bacteria</taxon>
        <taxon>Bacillati</taxon>
        <taxon>Actinomycetota</taxon>
        <taxon>Actinomycetes</taxon>
        <taxon>Pseudonocardiales</taxon>
        <taxon>Pseudonocardiaceae</taxon>
        <taxon>Pseudonocardia</taxon>
    </lineage>
</organism>